<evidence type="ECO:0000256" key="1">
    <source>
        <dbReference type="SAM" id="SignalP"/>
    </source>
</evidence>
<feature type="signal peptide" evidence="1">
    <location>
        <begin position="1"/>
        <end position="27"/>
    </location>
</feature>
<accession>A0A840ADJ4</accession>
<dbReference type="AlphaFoldDB" id="A0A840ADJ4"/>
<name>A0A840ADJ4_9PROT</name>
<proteinExistence type="predicted"/>
<keyword evidence="1" id="KW-0732">Signal</keyword>
<evidence type="ECO:0000259" key="2">
    <source>
        <dbReference type="Pfam" id="PF13827"/>
    </source>
</evidence>
<gene>
    <name evidence="3" type="ORF">GGQ83_003465</name>
</gene>
<evidence type="ECO:0000313" key="3">
    <source>
        <dbReference type="EMBL" id="MBB3899998.1"/>
    </source>
</evidence>
<evidence type="ECO:0000313" key="4">
    <source>
        <dbReference type="Proteomes" id="UP000553193"/>
    </source>
</evidence>
<sequence length="261" mass="27298">MTSFAARGLWLLGGLCLWLAFAPAAPAQTGNPAHDALTARPEAERRQIILQALRAVGQGCGSVARLFSAGFDARRSAYWDARCADGGQWRIRLPAERFAQPSLQRCGAGAPAPQGGPCFQAVAAAPAGAQPRATASPATAPPPGARFGAIYTTDQPRAAYGFANGRPDRLAVNLSALRACEGMAEGAPCQFRGEIINRCAALAFALTRNPREVLRDHRTQAQNLATTGQGRTQAEAEAAALEACRLADREGGNCRVMAAGC</sequence>
<keyword evidence="4" id="KW-1185">Reference proteome</keyword>
<dbReference type="RefSeq" id="WP_184386223.1">
    <property type="nucleotide sequence ID" value="NZ_JACIDJ010000007.1"/>
</dbReference>
<dbReference type="Pfam" id="PF13827">
    <property type="entry name" value="DUF4189"/>
    <property type="match status" value="1"/>
</dbReference>
<feature type="chain" id="PRO_5032923755" description="DUF4189 domain-containing protein" evidence="1">
    <location>
        <begin position="28"/>
        <end position="261"/>
    </location>
</feature>
<organism evidence="3 4">
    <name type="scientific">Roseococcus suduntuyensis</name>
    <dbReference type="NCBI Taxonomy" id="455361"/>
    <lineage>
        <taxon>Bacteria</taxon>
        <taxon>Pseudomonadati</taxon>
        <taxon>Pseudomonadota</taxon>
        <taxon>Alphaproteobacteria</taxon>
        <taxon>Acetobacterales</taxon>
        <taxon>Roseomonadaceae</taxon>
        <taxon>Roseococcus</taxon>
    </lineage>
</organism>
<comment type="caution">
    <text evidence="3">The sequence shown here is derived from an EMBL/GenBank/DDBJ whole genome shotgun (WGS) entry which is preliminary data.</text>
</comment>
<dbReference type="InterPro" id="IPR025240">
    <property type="entry name" value="DUF4189"/>
</dbReference>
<feature type="domain" description="DUF4189" evidence="2">
    <location>
        <begin position="155"/>
        <end position="261"/>
    </location>
</feature>
<reference evidence="3 4" key="1">
    <citation type="submission" date="2020-08" db="EMBL/GenBank/DDBJ databases">
        <title>Genomic Encyclopedia of Type Strains, Phase IV (KMG-IV): sequencing the most valuable type-strain genomes for metagenomic binning, comparative biology and taxonomic classification.</title>
        <authorList>
            <person name="Goeker M."/>
        </authorList>
    </citation>
    <scope>NUCLEOTIDE SEQUENCE [LARGE SCALE GENOMIC DNA]</scope>
    <source>
        <strain evidence="3 4">DSM 19979</strain>
    </source>
</reference>
<dbReference type="Proteomes" id="UP000553193">
    <property type="component" value="Unassembled WGS sequence"/>
</dbReference>
<dbReference type="EMBL" id="JACIDJ010000007">
    <property type="protein sequence ID" value="MBB3899998.1"/>
    <property type="molecule type" value="Genomic_DNA"/>
</dbReference>
<protein>
    <recommendedName>
        <fullName evidence="2">DUF4189 domain-containing protein</fullName>
    </recommendedName>
</protein>